<keyword evidence="1 2" id="KW-0732">Signal</keyword>
<gene>
    <name evidence="2" type="primary">cpoB</name>
    <name evidence="7" type="ORF">Tel_13215</name>
</gene>
<feature type="domain" description="YbgF trimerisation" evidence="6">
    <location>
        <begin position="45"/>
        <end position="112"/>
    </location>
</feature>
<evidence type="ECO:0000313" key="7">
    <source>
        <dbReference type="EMBL" id="ALP54013.1"/>
    </source>
</evidence>
<evidence type="ECO:0000259" key="6">
    <source>
        <dbReference type="Pfam" id="PF16331"/>
    </source>
</evidence>
<dbReference type="Gene3D" id="1.25.40.10">
    <property type="entry name" value="Tetratricopeptide repeat domain"/>
    <property type="match status" value="1"/>
</dbReference>
<name>A0A0S2TG18_9GAMM</name>
<dbReference type="NCBIfam" id="TIGR02795">
    <property type="entry name" value="tol_pal_ybgF"/>
    <property type="match status" value="1"/>
</dbReference>
<feature type="repeat" description="TPR" evidence="3">
    <location>
        <begin position="236"/>
        <end position="269"/>
    </location>
</feature>
<dbReference type="Gene3D" id="1.20.5.110">
    <property type="match status" value="1"/>
</dbReference>
<protein>
    <recommendedName>
        <fullName evidence="2">Cell division coordinator CpoB</fullName>
    </recommendedName>
</protein>
<proteinExistence type="inferred from homology"/>
<dbReference type="AlphaFoldDB" id="A0A0S2TG18"/>
<evidence type="ECO:0000256" key="2">
    <source>
        <dbReference type="HAMAP-Rule" id="MF_02066"/>
    </source>
</evidence>
<feature type="compositionally biased region" description="Polar residues" evidence="4">
    <location>
        <begin position="35"/>
        <end position="45"/>
    </location>
</feature>
<keyword evidence="2" id="KW-0574">Periplasm</keyword>
<dbReference type="InterPro" id="IPR014162">
    <property type="entry name" value="CpoB_C"/>
</dbReference>
<keyword evidence="2" id="KW-0131">Cell cycle</keyword>
<keyword evidence="3" id="KW-0802">TPR repeat</keyword>
<dbReference type="InterPro" id="IPR019734">
    <property type="entry name" value="TPR_rpt"/>
</dbReference>
<comment type="function">
    <text evidence="2">Mediates coordination of peptidoglycan synthesis and outer membrane constriction during cell division.</text>
</comment>
<keyword evidence="8" id="KW-1185">Reference proteome</keyword>
<comment type="subcellular location">
    <subcellularLocation>
        <location evidence="2">Periplasm</location>
    </subcellularLocation>
</comment>
<dbReference type="HAMAP" id="MF_02066">
    <property type="entry name" value="CpoB"/>
    <property type="match status" value="1"/>
</dbReference>
<dbReference type="InterPro" id="IPR011990">
    <property type="entry name" value="TPR-like_helical_dom_sf"/>
</dbReference>
<dbReference type="Pfam" id="PF13525">
    <property type="entry name" value="YfiO"/>
    <property type="match status" value="1"/>
</dbReference>
<keyword evidence="2" id="KW-0175">Coiled coil</keyword>
<dbReference type="EMBL" id="CP013099">
    <property type="protein sequence ID" value="ALP54013.1"/>
    <property type="molecule type" value="Genomic_DNA"/>
</dbReference>
<comment type="similarity">
    <text evidence="2">Belongs to the CpoB family.</text>
</comment>
<feature type="domain" description="Outer membrane lipoprotein BamD-like" evidence="5">
    <location>
        <begin position="162"/>
        <end position="232"/>
    </location>
</feature>
<sequence length="287" mass="31318">MAAAAPAIIQAQEFLPPVIDRSAGADQASPAPSRPAQQSGTTPQSLEARVNKLERLLDNEALVDMLMRLDNLQSESQNLRGEIETLGHALDGIKQRQRDLYLDIDRRLRDIEVSLNQLKSSAPASSSAAPAASGGSAIAAPSVTMPGAAVPGSPASADPAAERDAYQKAFNLLKEGQYDKAIAAFQAFLSSYPKGDYTDNAQYWLGEANYVTRRFDSAKQEFLKVLNQHPDSSKVSDAMLKLGYTYYELGDWDAARQTLEDVGERFPNTTVSRLAENRLQKMRLEGR</sequence>
<dbReference type="InterPro" id="IPR034706">
    <property type="entry name" value="CpoB"/>
</dbReference>
<keyword evidence="2" id="KW-0132">Cell division</keyword>
<feature type="region of interest" description="Disordered" evidence="4">
    <location>
        <begin position="19"/>
        <end position="45"/>
    </location>
</feature>
<evidence type="ECO:0000313" key="8">
    <source>
        <dbReference type="Proteomes" id="UP000055136"/>
    </source>
</evidence>
<dbReference type="InterPro" id="IPR032519">
    <property type="entry name" value="YbgF_tri"/>
</dbReference>
<dbReference type="InterPro" id="IPR039565">
    <property type="entry name" value="BamD-like"/>
</dbReference>
<dbReference type="STRING" id="1748243.Tel_13215"/>
<dbReference type="PROSITE" id="PS50005">
    <property type="entry name" value="TPR"/>
    <property type="match status" value="1"/>
</dbReference>
<dbReference type="GO" id="GO:0043093">
    <property type="term" value="P:FtsZ-dependent cytokinesis"/>
    <property type="evidence" value="ECO:0007669"/>
    <property type="project" value="UniProtKB-UniRule"/>
</dbReference>
<dbReference type="GO" id="GO:0030288">
    <property type="term" value="C:outer membrane-bounded periplasmic space"/>
    <property type="evidence" value="ECO:0007669"/>
    <property type="project" value="UniProtKB-UniRule"/>
</dbReference>
<dbReference type="GO" id="GO:0070206">
    <property type="term" value="P:protein trimerization"/>
    <property type="evidence" value="ECO:0007669"/>
    <property type="project" value="InterPro"/>
</dbReference>
<organism evidence="7 8">
    <name type="scientific">Candidatus Tenderia electrophaga</name>
    <dbReference type="NCBI Taxonomy" id="1748243"/>
    <lineage>
        <taxon>Bacteria</taxon>
        <taxon>Pseudomonadati</taxon>
        <taxon>Pseudomonadota</taxon>
        <taxon>Gammaproteobacteria</taxon>
        <taxon>Candidatus Tenderiales</taxon>
        <taxon>Candidatus Tenderiaceae</taxon>
        <taxon>Candidatus Tenderia</taxon>
    </lineage>
</organism>
<reference evidence="7" key="1">
    <citation type="submission" date="2015-10" db="EMBL/GenBank/DDBJ databases">
        <title>Description of Candidatus Tenderia electrophaga gen. nov, sp. nov., an Uncultivated Electroautotroph from a Biocathode Enrichment.</title>
        <authorList>
            <person name="Eddie B.J."/>
            <person name="Malanoski A.P."/>
            <person name="Wang Z."/>
            <person name="Hall R.J."/>
            <person name="Oh S.D."/>
            <person name="Heiner C."/>
            <person name="Lin B."/>
            <person name="Strycharz-Glaven S.M."/>
        </authorList>
    </citation>
    <scope>NUCLEOTIDE SEQUENCE [LARGE SCALE GENOMIC DNA]</scope>
    <source>
        <strain evidence="7">NRL1</strain>
    </source>
</reference>
<dbReference type="Pfam" id="PF16331">
    <property type="entry name" value="TolA_bind_tri"/>
    <property type="match status" value="1"/>
</dbReference>
<dbReference type="SUPFAM" id="SSF48452">
    <property type="entry name" value="TPR-like"/>
    <property type="match status" value="1"/>
</dbReference>
<evidence type="ECO:0000256" key="1">
    <source>
        <dbReference type="ARBA" id="ARBA00022729"/>
    </source>
</evidence>
<evidence type="ECO:0000259" key="5">
    <source>
        <dbReference type="Pfam" id="PF13525"/>
    </source>
</evidence>
<accession>A0A0S2TG18</accession>
<evidence type="ECO:0000256" key="4">
    <source>
        <dbReference type="SAM" id="MobiDB-lite"/>
    </source>
</evidence>
<dbReference type="KEGG" id="tee:Tel_13215"/>
<dbReference type="Pfam" id="PF13174">
    <property type="entry name" value="TPR_6"/>
    <property type="match status" value="1"/>
</dbReference>
<dbReference type="Proteomes" id="UP000055136">
    <property type="component" value="Chromosome"/>
</dbReference>
<feature type="coiled-coil region" evidence="2">
    <location>
        <begin position="62"/>
        <end position="89"/>
    </location>
</feature>
<evidence type="ECO:0000256" key="3">
    <source>
        <dbReference type="PROSITE-ProRule" id="PRU00339"/>
    </source>
</evidence>